<sequence length="152" mass="17984">MTHTEFFKLQAKNLFRDYQSKTKVFDQVIGDFLYEYSPKYFNIASIVLYFDIDEEDFSLMKAQHIIAKIIGFRKWTDLLNASEVEQELAKLLFDNQDKISAEDWEMYILGAERDNNTTFDPDTRLEIFKQVFANVEGHVSTFPDYRLHKQAS</sequence>
<proteinExistence type="predicted"/>
<gene>
    <name evidence="1" type="ORF">J7I42_04035</name>
</gene>
<evidence type="ECO:0000313" key="1">
    <source>
        <dbReference type="EMBL" id="MBO9199423.1"/>
    </source>
</evidence>
<organism evidence="1 2">
    <name type="scientific">Niastella soli</name>
    <dbReference type="NCBI Taxonomy" id="2821487"/>
    <lineage>
        <taxon>Bacteria</taxon>
        <taxon>Pseudomonadati</taxon>
        <taxon>Bacteroidota</taxon>
        <taxon>Chitinophagia</taxon>
        <taxon>Chitinophagales</taxon>
        <taxon>Chitinophagaceae</taxon>
        <taxon>Niastella</taxon>
    </lineage>
</organism>
<name>A0ABS3YNM5_9BACT</name>
<accession>A0ABS3YNM5</accession>
<evidence type="ECO:0000313" key="2">
    <source>
        <dbReference type="Proteomes" id="UP000677244"/>
    </source>
</evidence>
<reference evidence="1 2" key="1">
    <citation type="submission" date="2021-03" db="EMBL/GenBank/DDBJ databases">
        <title>Assistant Professor.</title>
        <authorList>
            <person name="Huq M.A."/>
        </authorList>
    </citation>
    <scope>NUCLEOTIDE SEQUENCE [LARGE SCALE GENOMIC DNA]</scope>
    <source>
        <strain evidence="1 2">MAH-29</strain>
    </source>
</reference>
<comment type="caution">
    <text evidence="1">The sequence shown here is derived from an EMBL/GenBank/DDBJ whole genome shotgun (WGS) entry which is preliminary data.</text>
</comment>
<dbReference type="RefSeq" id="WP_209137489.1">
    <property type="nucleotide sequence ID" value="NZ_JAGHKO010000001.1"/>
</dbReference>
<keyword evidence="2" id="KW-1185">Reference proteome</keyword>
<dbReference type="Proteomes" id="UP000677244">
    <property type="component" value="Unassembled WGS sequence"/>
</dbReference>
<protein>
    <submittedName>
        <fullName evidence="1">Uncharacterized protein</fullName>
    </submittedName>
</protein>
<dbReference type="EMBL" id="JAGHKO010000001">
    <property type="protein sequence ID" value="MBO9199423.1"/>
    <property type="molecule type" value="Genomic_DNA"/>
</dbReference>